<accession>A0A016TRS5</accession>
<evidence type="ECO:0008006" key="3">
    <source>
        <dbReference type="Google" id="ProtNLM"/>
    </source>
</evidence>
<evidence type="ECO:0000313" key="2">
    <source>
        <dbReference type="Proteomes" id="UP000024635"/>
    </source>
</evidence>
<evidence type="ECO:0000313" key="1">
    <source>
        <dbReference type="EMBL" id="EYC05352.1"/>
    </source>
</evidence>
<dbReference type="STRING" id="53326.A0A016TRS5"/>
<reference evidence="2" key="1">
    <citation type="journal article" date="2015" name="Nat. Genet.">
        <title>The genome and transcriptome of the zoonotic hookworm Ancylostoma ceylanicum identify infection-specific gene families.</title>
        <authorList>
            <person name="Schwarz E.M."/>
            <person name="Hu Y."/>
            <person name="Antoshechkin I."/>
            <person name="Miller M.M."/>
            <person name="Sternberg P.W."/>
            <person name="Aroian R.V."/>
        </authorList>
    </citation>
    <scope>NUCLEOTIDE SEQUENCE</scope>
    <source>
        <strain evidence="2">HY135</strain>
    </source>
</reference>
<comment type="caution">
    <text evidence="1">The sequence shown here is derived from an EMBL/GenBank/DDBJ whole genome shotgun (WGS) entry which is preliminary data.</text>
</comment>
<gene>
    <name evidence="1" type="primary">Acey_s0082.g1534</name>
    <name evidence="1" type="ORF">Y032_0082g1534</name>
</gene>
<organism evidence="1 2">
    <name type="scientific">Ancylostoma ceylanicum</name>
    <dbReference type="NCBI Taxonomy" id="53326"/>
    <lineage>
        <taxon>Eukaryota</taxon>
        <taxon>Metazoa</taxon>
        <taxon>Ecdysozoa</taxon>
        <taxon>Nematoda</taxon>
        <taxon>Chromadorea</taxon>
        <taxon>Rhabditida</taxon>
        <taxon>Rhabditina</taxon>
        <taxon>Rhabditomorpha</taxon>
        <taxon>Strongyloidea</taxon>
        <taxon>Ancylostomatidae</taxon>
        <taxon>Ancylostomatinae</taxon>
        <taxon>Ancylostoma</taxon>
    </lineage>
</organism>
<name>A0A016TRS5_9BILA</name>
<proteinExistence type="predicted"/>
<sequence>MSDLLIANTQFRKRKSHLVTFTSGGRETQIDFWMPRRRDRNILVDTKVIPSDHVAAQHHFRQIRRPKKVRARTDTQRIKWWKLKEQKDKVLSALLSCLTSSTRCTVEEQWNATANAIKDSAVGVLGRTSAGKTKVEKATWWWNDEVQAAIARKKSECKRWMRTRRIEDRDAYLVAKREAEKCVAIAKSQQYKELYDAEHLRMRKIVVSTDEGSLSFHNNGHGALRHH</sequence>
<dbReference type="Proteomes" id="UP000024635">
    <property type="component" value="Unassembled WGS sequence"/>
</dbReference>
<dbReference type="OrthoDB" id="418748at2759"/>
<dbReference type="EMBL" id="JARK01001418">
    <property type="protein sequence ID" value="EYC05352.1"/>
    <property type="molecule type" value="Genomic_DNA"/>
</dbReference>
<dbReference type="AlphaFoldDB" id="A0A016TRS5"/>
<protein>
    <recommendedName>
        <fullName evidence="3">Endonuclease/exonuclease/phosphatase domain-containing protein</fullName>
    </recommendedName>
</protein>
<keyword evidence="2" id="KW-1185">Reference proteome</keyword>